<comment type="domain">
    <text evidence="7">The N-terminal region may be exposed to the interior of the granule, whereas the C-terminal portion may be embedded in the membrane. During phagocytosis and degranulation, proteases may be released and activated and cleave BPI at the junction of the N- and C-terminal portions of the molecule, providing controlled release of the N-terminal antibacterial fragment when bacteria are ingested.</text>
</comment>
<feature type="disulfide bond" evidence="6">
    <location>
        <begin position="173"/>
        <end position="212"/>
    </location>
</feature>
<dbReference type="InterPro" id="IPR032942">
    <property type="entry name" value="BPI/LBP/Plunc"/>
</dbReference>
<organism evidence="10 11">
    <name type="scientific">Pelobates cultripes</name>
    <name type="common">Western spadefoot toad</name>
    <dbReference type="NCBI Taxonomy" id="61616"/>
    <lineage>
        <taxon>Eukaryota</taxon>
        <taxon>Metazoa</taxon>
        <taxon>Chordata</taxon>
        <taxon>Craniata</taxon>
        <taxon>Vertebrata</taxon>
        <taxon>Euteleostomi</taxon>
        <taxon>Amphibia</taxon>
        <taxon>Batrachia</taxon>
        <taxon>Anura</taxon>
        <taxon>Pelobatoidea</taxon>
        <taxon>Pelobatidae</taxon>
        <taxon>Pelobates</taxon>
    </lineage>
</organism>
<keyword evidence="11" id="KW-1185">Reference proteome</keyword>
<dbReference type="SMART" id="SM00329">
    <property type="entry name" value="BPI2"/>
    <property type="match status" value="1"/>
</dbReference>
<keyword evidence="7" id="KW-0391">Immunity</keyword>
<keyword evidence="4 6" id="KW-1015">Disulfide bond</keyword>
<comment type="similarity">
    <text evidence="2">Belongs to the BPI/LBP/Plunc superfamily. BPI/LBP family.</text>
</comment>
<dbReference type="InterPro" id="IPR030675">
    <property type="entry name" value="BPI/LBP"/>
</dbReference>
<comment type="function">
    <text evidence="7">The cytotoxic action of BPI is limited to many species of Gram-negative bacteria; this specificity may be explained by a strong affinity of the very basic N-terminal half for the negatively charged lipopolysaccharides that are unique to the Gram-negative bacterial outer envelope.</text>
</comment>
<dbReference type="Proteomes" id="UP001295444">
    <property type="component" value="Chromosome 06"/>
</dbReference>
<reference evidence="10" key="1">
    <citation type="submission" date="2022-03" db="EMBL/GenBank/DDBJ databases">
        <authorList>
            <person name="Alioto T."/>
            <person name="Alioto T."/>
            <person name="Gomez Garrido J."/>
        </authorList>
    </citation>
    <scope>NUCLEOTIDE SEQUENCE</scope>
</reference>
<keyword evidence="7" id="KW-0732">Signal</keyword>
<dbReference type="Pfam" id="PF01273">
    <property type="entry name" value="LBP_BPI_CETP"/>
    <property type="match status" value="1"/>
</dbReference>
<dbReference type="SUPFAM" id="SSF55394">
    <property type="entry name" value="Bactericidal permeability-increasing protein, BPI"/>
    <property type="match status" value="2"/>
</dbReference>
<feature type="domain" description="Lipid-binding serum glycoprotein C-terminal" evidence="9">
    <location>
        <begin position="284"/>
        <end position="487"/>
    </location>
</feature>
<evidence type="ECO:0000259" key="8">
    <source>
        <dbReference type="SMART" id="SM00328"/>
    </source>
</evidence>
<comment type="subunit">
    <text evidence="7">Monomer. Homodimer; disulfide-linked.</text>
</comment>
<dbReference type="FunFam" id="3.15.20.10:FF:000001">
    <property type="entry name" value="Phospholipid transfer protein"/>
    <property type="match status" value="1"/>
</dbReference>
<evidence type="ECO:0000256" key="1">
    <source>
        <dbReference type="ARBA" id="ARBA00004613"/>
    </source>
</evidence>
<comment type="subcellular location">
    <subcellularLocation>
        <location evidence="1 7">Secreted</location>
    </subcellularLocation>
</comment>
<dbReference type="EMBL" id="OW240917">
    <property type="protein sequence ID" value="CAH2303035.1"/>
    <property type="molecule type" value="Genomic_DNA"/>
</dbReference>
<evidence type="ECO:0000313" key="10">
    <source>
        <dbReference type="EMBL" id="CAH2303035.1"/>
    </source>
</evidence>
<dbReference type="PIRSF" id="PIRSF002417">
    <property type="entry name" value="Lipid_binding_protein"/>
    <property type="match status" value="1"/>
</dbReference>
<keyword evidence="3 7" id="KW-0964">Secreted</keyword>
<accession>A0AAD1SJY1</accession>
<dbReference type="FunFam" id="3.15.10.10:FF:000001">
    <property type="entry name" value="phospholipid transfer protein-like"/>
    <property type="match status" value="1"/>
</dbReference>
<feature type="domain" description="Lipid-binding serum glycoprotein N-terminal" evidence="8">
    <location>
        <begin position="47"/>
        <end position="269"/>
    </location>
</feature>
<dbReference type="AlphaFoldDB" id="A0AAD1SJY1"/>
<dbReference type="SMART" id="SM00328">
    <property type="entry name" value="BPI1"/>
    <property type="match status" value="1"/>
</dbReference>
<evidence type="ECO:0000256" key="5">
    <source>
        <dbReference type="ARBA" id="ARBA00023180"/>
    </source>
</evidence>
<evidence type="ECO:0000313" key="11">
    <source>
        <dbReference type="Proteomes" id="UP001295444"/>
    </source>
</evidence>
<dbReference type="PANTHER" id="PTHR10504:SF146">
    <property type="entry name" value="BACTERICIDAL PERMEABILITY-INCREASING PROTEIN"/>
    <property type="match status" value="1"/>
</dbReference>
<sequence>MRRSLEPAFRTSHSSDLSTSLVMKCILLIIFYLPLSAANQEPGVKGRLTSKGLQYGLQAGLEELQSRLSSFQIPDVTGSISVAILGTIYYSVTSLQIENLDLSNSNLSFISDTGVNMEISNGQLSITGYLRIETVLFSASTNLEVVVSGLSLTGIVGVTGDDTGHGKVWDGGCNSEVNNVNINFHGGSGWFLRMFKSSIIGPVYDALTKQLCPQFEKALEQMEQTLSSLPVVSIMDSVASLEYPLVDLPLITEQSLDVFIKGQFIGRSQRWDPPDHPEKLVLPDIDSRMVLLALSQFSVNSAGYVHYMSGILSYNVTDDLIPKQSPLRLNTKSLSTFVPEILTRFPDSPPLLLHISAHSPPAVNCQPDILTVDASADIHLYAMAANHSLVPIFQMQAGVETQVDIQLSEESLGVALSLRNFSLALIHSDAGPVKVDNLKNILNFALKLVALPLMNKKLQNMVIIPTHPVRLQNPELRILKGYLVVVTDFELSLSPPLQQTEMVTKP</sequence>
<comment type="domain">
    <text evidence="7">The N- and C-terminal barrels adopt an identical fold despite having only 13% of conserved residues.</text>
</comment>
<dbReference type="PANTHER" id="PTHR10504">
    <property type="entry name" value="BACTERICIDAL PERMEABILITY-INCREASING BPI PROTEIN-RELATED"/>
    <property type="match status" value="1"/>
</dbReference>
<proteinExistence type="inferred from homology"/>
<dbReference type="GO" id="GO:0005615">
    <property type="term" value="C:extracellular space"/>
    <property type="evidence" value="ECO:0007669"/>
    <property type="project" value="UniProtKB-UniRule"/>
</dbReference>
<dbReference type="InterPro" id="IPR001124">
    <property type="entry name" value="Lipid-bd_serum_glycop_C"/>
</dbReference>
<evidence type="ECO:0000256" key="7">
    <source>
        <dbReference type="RuleBase" id="RU369039"/>
    </source>
</evidence>
<name>A0AAD1SJY1_PELCU</name>
<dbReference type="InterPro" id="IPR017942">
    <property type="entry name" value="Lipid-bd_serum_glycop_N"/>
</dbReference>
<keyword evidence="7" id="KW-0044">Antibiotic</keyword>
<protein>
    <recommendedName>
        <fullName evidence="7">Bactericidal permeability-increasing protein</fullName>
        <shortName evidence="7">BPI</shortName>
    </recommendedName>
</protein>
<evidence type="ECO:0000256" key="6">
    <source>
        <dbReference type="PIRSR" id="PIRSR002417-50"/>
    </source>
</evidence>
<evidence type="ECO:0000256" key="2">
    <source>
        <dbReference type="ARBA" id="ARBA00007292"/>
    </source>
</evidence>
<evidence type="ECO:0000256" key="3">
    <source>
        <dbReference type="ARBA" id="ARBA00022525"/>
    </source>
</evidence>
<keyword evidence="5 7" id="KW-0325">Glycoprotein</keyword>
<dbReference type="GO" id="GO:0008289">
    <property type="term" value="F:lipid binding"/>
    <property type="evidence" value="ECO:0007669"/>
    <property type="project" value="InterPro"/>
</dbReference>
<dbReference type="GO" id="GO:0050829">
    <property type="term" value="P:defense response to Gram-negative bacterium"/>
    <property type="evidence" value="ECO:0007669"/>
    <property type="project" value="UniProtKB-UniRule"/>
</dbReference>
<evidence type="ECO:0000256" key="4">
    <source>
        <dbReference type="ARBA" id="ARBA00023157"/>
    </source>
</evidence>
<dbReference type="Pfam" id="PF02886">
    <property type="entry name" value="LBP_BPI_CETP_C"/>
    <property type="match status" value="1"/>
</dbReference>
<keyword evidence="7" id="KW-0929">Antimicrobial</keyword>
<dbReference type="GO" id="GO:0045087">
    <property type="term" value="P:innate immune response"/>
    <property type="evidence" value="ECO:0007669"/>
    <property type="project" value="UniProtKB-UniRule"/>
</dbReference>
<dbReference type="InterPro" id="IPR017943">
    <property type="entry name" value="Bactericidal_perm-incr_a/b_dom"/>
</dbReference>
<evidence type="ECO:0000259" key="9">
    <source>
        <dbReference type="SMART" id="SM00329"/>
    </source>
</evidence>
<dbReference type="Gene3D" id="3.15.10.10">
    <property type="entry name" value="Bactericidal permeability-increasing protein, domain 1"/>
    <property type="match status" value="1"/>
</dbReference>
<dbReference type="Gene3D" id="3.15.20.10">
    <property type="entry name" value="Bactericidal permeability-increasing protein, domain 2"/>
    <property type="match status" value="1"/>
</dbReference>
<keyword evidence="7" id="KW-0399">Innate immunity</keyword>
<gene>
    <name evidence="10" type="ORF">PECUL_23A018260</name>
</gene>